<keyword evidence="3" id="KW-0326">Glycosidase</keyword>
<name>A0A4R0NLM9_9SPHI</name>
<keyword evidence="6" id="KW-1185">Reference proteome</keyword>
<gene>
    <name evidence="5" type="ORF">EZ437_12500</name>
</gene>
<evidence type="ECO:0000256" key="2">
    <source>
        <dbReference type="ARBA" id="ARBA00022801"/>
    </source>
</evidence>
<evidence type="ECO:0000256" key="1">
    <source>
        <dbReference type="ARBA" id="ARBA00008875"/>
    </source>
</evidence>
<comment type="caution">
    <text evidence="5">The sequence shown here is derived from an EMBL/GenBank/DDBJ whole genome shotgun (WGS) entry which is preliminary data.</text>
</comment>
<organism evidence="5 6">
    <name type="scientific">Pedobacter psychroterrae</name>
    <dbReference type="NCBI Taxonomy" id="2530453"/>
    <lineage>
        <taxon>Bacteria</taxon>
        <taxon>Pseudomonadati</taxon>
        <taxon>Bacteroidota</taxon>
        <taxon>Sphingobacteriia</taxon>
        <taxon>Sphingobacteriales</taxon>
        <taxon>Sphingobacteriaceae</taxon>
        <taxon>Pedobacter</taxon>
    </lineage>
</organism>
<evidence type="ECO:0000256" key="3">
    <source>
        <dbReference type="ARBA" id="ARBA00023295"/>
    </source>
</evidence>
<proteinExistence type="inferred from homology"/>
<protein>
    <recommendedName>
        <fullName evidence="4">Glycosyl hydrolases family 39 N-terminal catalytic domain-containing protein</fullName>
    </recommendedName>
</protein>
<dbReference type="GO" id="GO:0004553">
    <property type="term" value="F:hydrolase activity, hydrolyzing O-glycosyl compounds"/>
    <property type="evidence" value="ECO:0007669"/>
    <property type="project" value="TreeGrafter"/>
</dbReference>
<dbReference type="EMBL" id="SJSL01000002">
    <property type="protein sequence ID" value="TCD01546.1"/>
    <property type="molecule type" value="Genomic_DNA"/>
</dbReference>
<feature type="domain" description="Glycosyl hydrolases family 39 N-terminal catalytic" evidence="4">
    <location>
        <begin position="109"/>
        <end position="276"/>
    </location>
</feature>
<accession>A0A4R0NLM9</accession>
<dbReference type="PANTHER" id="PTHR12631">
    <property type="entry name" value="ALPHA-L-IDURONIDASE"/>
    <property type="match status" value="1"/>
</dbReference>
<reference evidence="5 6" key="1">
    <citation type="submission" date="2019-02" db="EMBL/GenBank/DDBJ databases">
        <title>Pedobacter sp. RP-1-14 sp. nov., isolated from Arctic soil.</title>
        <authorList>
            <person name="Dahal R.H."/>
        </authorList>
    </citation>
    <scope>NUCLEOTIDE SEQUENCE [LARGE SCALE GENOMIC DNA]</scope>
    <source>
        <strain evidence="5 6">RP-1-14</strain>
    </source>
</reference>
<dbReference type="PANTHER" id="PTHR12631:SF10">
    <property type="entry name" value="BETA-XYLOSIDASE-LIKE PROTEIN-RELATED"/>
    <property type="match status" value="1"/>
</dbReference>
<evidence type="ECO:0000259" key="4">
    <source>
        <dbReference type="Pfam" id="PF01229"/>
    </source>
</evidence>
<dbReference type="InterPro" id="IPR017853">
    <property type="entry name" value="GH"/>
</dbReference>
<dbReference type="OrthoDB" id="912485at2"/>
<dbReference type="InterPro" id="IPR051923">
    <property type="entry name" value="Glycosyl_Hydrolase_39"/>
</dbReference>
<keyword evidence="2" id="KW-0378">Hydrolase</keyword>
<dbReference type="Gene3D" id="3.20.20.80">
    <property type="entry name" value="Glycosidases"/>
    <property type="match status" value="1"/>
</dbReference>
<evidence type="ECO:0000313" key="5">
    <source>
        <dbReference type="EMBL" id="TCD01546.1"/>
    </source>
</evidence>
<dbReference type="RefSeq" id="WP_131596346.1">
    <property type="nucleotide sequence ID" value="NZ_SJSL01000002.1"/>
</dbReference>
<dbReference type="Proteomes" id="UP000293347">
    <property type="component" value="Unassembled WGS sequence"/>
</dbReference>
<dbReference type="AlphaFoldDB" id="A0A4R0NLM9"/>
<dbReference type="InterPro" id="IPR049166">
    <property type="entry name" value="GH39_cat"/>
</dbReference>
<dbReference type="Pfam" id="PF01229">
    <property type="entry name" value="Glyco_hydro_39"/>
    <property type="match status" value="1"/>
</dbReference>
<evidence type="ECO:0000313" key="6">
    <source>
        <dbReference type="Proteomes" id="UP000293347"/>
    </source>
</evidence>
<sequence length="510" mass="57920">MKNVIGIKIVFWRLTLIYSLLLLAFCSSENAFSQAIDTTKYRVRTDWTVPFPYLGSVNGKSIKEIISSNWLIGCETLDRDYANYDAYKDYLDPLGIKRIRLQGGWDKTEKVKGVYDWTWLDHIINDAVARGLQPWVQTSYGNHNYVDGGGANLGAGVPRSAEALLAWDKWVHALVTRYKDKVKDWEIWNEPNFGDNLENTPEKAAALNIRTIDIIKKIQPEAKVSGLAMGHISIPYADSFFKFLASKGKLNLFDNMTYHDYSYNPDANYGKVEMLSQTLKRYSTKVKLRQGENGAPSEPNLGGALGDYNWSELSQAKWNTRRMLGDLGHDIESSVFTIIEIAYTGGPITKLNVKGLIKSDSTKRAIRPKVAYYAVQNVVSIFDQSLKRIESLHSTFNTKDSPLNNEVRYSVGTDRSVSVYGYENKKSKQQLFTLWIDDFIPKNTNDKKNINFVIFNGQINEPVYVDLITGNVYKIPNSNWNKKGDKLTITNMPIYDAPIVIADKSLINYR</sequence>
<comment type="similarity">
    <text evidence="1">Belongs to the glycosyl hydrolase 39 family.</text>
</comment>
<dbReference type="SUPFAM" id="SSF51445">
    <property type="entry name" value="(Trans)glycosidases"/>
    <property type="match status" value="1"/>
</dbReference>